<dbReference type="InParanoid" id="A0A3B1J8B1"/>
<keyword evidence="3" id="KW-1185">Reference proteome</keyword>
<dbReference type="CDD" id="cd09076">
    <property type="entry name" value="L1-EN"/>
    <property type="match status" value="1"/>
</dbReference>
<dbReference type="SUPFAM" id="SSF56219">
    <property type="entry name" value="DNase I-like"/>
    <property type="match status" value="1"/>
</dbReference>
<dbReference type="SUPFAM" id="SSF56672">
    <property type="entry name" value="DNA/RNA polymerases"/>
    <property type="match status" value="1"/>
</dbReference>
<dbReference type="InterPro" id="IPR000477">
    <property type="entry name" value="RT_dom"/>
</dbReference>
<dbReference type="Proteomes" id="UP000018467">
    <property type="component" value="Unassembled WGS sequence"/>
</dbReference>
<dbReference type="GO" id="GO:0003824">
    <property type="term" value="F:catalytic activity"/>
    <property type="evidence" value="ECO:0007669"/>
    <property type="project" value="InterPro"/>
</dbReference>
<dbReference type="InterPro" id="IPR036691">
    <property type="entry name" value="Endo/exonu/phosph_ase_sf"/>
</dbReference>
<dbReference type="Pfam" id="PF00078">
    <property type="entry name" value="RVT_1"/>
    <property type="match status" value="1"/>
</dbReference>
<dbReference type="Gene3D" id="3.60.10.10">
    <property type="entry name" value="Endonuclease/exonuclease/phosphatase"/>
    <property type="match status" value="1"/>
</dbReference>
<evidence type="ECO:0000259" key="1">
    <source>
        <dbReference type="PROSITE" id="PS50878"/>
    </source>
</evidence>
<sequence length="1265" mass="148419">MTYEELKIISFNVNGLLNPIKRSKILSKMKKEKASVVFLQETHLSDLEHEKLKRMGFSKVFFSSYKTGSRRGVAILVSQQVPFELISSTKDKEGRFILISGRVDEMEITLLNVYAPPGSNLKFYQKMFDLMAEATGVLICGGDWNIHLNPKMDASHTSPKKITLLQKRVRLIMEELGIIDLWRDFYPTGRDYTHYSSPHSMYSRIDYFFTYKKERHKMLRCEIGTIDLSDHAPISMSVLLRNTQRNRTWRLNSSVLNNPQFINQMKQEIKMFLEENDNGEVGPEFVWDTLKAVFRGKMISYCSFKKKIRQSKLAELNAKLKELEIKHKATLDPNCMTEILKIRNEINIMYTQEIEKNIIFTKQKYYEAGTRSAKLLAKKIKKQQADSTIYKIRDPQTKTVLCKCEEIQTAFKKYYEKLYSQQCFEDEEKIEIFLKSHDLPTLTDEQNNDLKSRITKEELEAAITRLKANKSPGTDGFPNEWYKVFRAELVPYLLEVFNSALIERKMPPSWKEAIISVIPKEGKDALDCGSYRPISVLNVDYKLYTSIIAKRLENILPLIIDKDQTGFIKNRQTHDNIRRTLHIMDHIKQHNSTAALVSLDAEKAFDSVDWKFLYKVLSRLGFDEEIIQSIQTIYYKPTARIKINGSLSETIVLERGTRQGCPLSTSLFALYIEPLAQWIRQMHTIKGITVMGKEHKLALYADDVLLFLSDPSNSFVELMKVINAYTKFSGYKLNIQKTQVLSFNYIPPLYVKQHYNLKWDNDSIKYLGINLPKDLSQLSEKNFGPLFARIKSDIRRWDVIPFLGLISRVESIKMNILPRFLYLFQALPIGIPANTFKEWDKIISRYIWQGRKPRIRLRTLQLPKKVGGMALPNLEKYYLASQTRPLIYMCDPNYTARWKDIEASTIKDPPIQALLGDQELAKNKIENIKNPYIKTPLITWVKVTKKYNLKESLKVIRWCAYDTDFIPNKLDTRFKIWSLKGITAFCNIMVKYNLQDFQTIKEKYSLENQDFYRYLQIRHYFNKTIKINSFDDSILKLFIEAYQSQPLTGIISKMYEGLMELTGNSTEYIKQKWEKESCQSISNERWPRICEQQWKCTSAHNWREFGWKCVTRFFITPKQRPGENQDCWRLCGGEEAGHWHIFWGCPKLGAFWSDLHSTLQEILNLEINFRFNILFLGEINPQVIGSNRYLWNIFLIASKKAITKRWRTPDPPVMEEWINIVNQIYIMEKITFAIRIQMPKFAKLWSKWTAYMKTTRPDFIETQLE</sequence>
<dbReference type="InterPro" id="IPR005135">
    <property type="entry name" value="Endo/exonuclease/phosphatase"/>
</dbReference>
<dbReference type="AlphaFoldDB" id="A0A3B1J8B1"/>
<protein>
    <recommendedName>
        <fullName evidence="1">Reverse transcriptase domain-containing protein</fullName>
    </recommendedName>
</protein>
<dbReference type="PANTHER" id="PTHR31635">
    <property type="entry name" value="REVERSE TRANSCRIPTASE DOMAIN-CONTAINING PROTEIN-RELATED"/>
    <property type="match status" value="1"/>
</dbReference>
<dbReference type="PROSITE" id="PS50878">
    <property type="entry name" value="RT_POL"/>
    <property type="match status" value="1"/>
</dbReference>
<dbReference type="Ensembl" id="ENSAMXT00000052839.1">
    <property type="protein sequence ID" value="ENSAMXP00000038105.1"/>
    <property type="gene ID" value="ENSAMXG00000031230.1"/>
</dbReference>
<dbReference type="Bgee" id="ENSAMXG00000031230">
    <property type="expression patterns" value="Expressed in zone of skin and 14 other cell types or tissues"/>
</dbReference>
<organism evidence="2 3">
    <name type="scientific">Astyanax mexicanus</name>
    <name type="common">Blind cave fish</name>
    <name type="synonym">Astyanax fasciatus mexicanus</name>
    <dbReference type="NCBI Taxonomy" id="7994"/>
    <lineage>
        <taxon>Eukaryota</taxon>
        <taxon>Metazoa</taxon>
        <taxon>Chordata</taxon>
        <taxon>Craniata</taxon>
        <taxon>Vertebrata</taxon>
        <taxon>Euteleostomi</taxon>
        <taxon>Actinopterygii</taxon>
        <taxon>Neopterygii</taxon>
        <taxon>Teleostei</taxon>
        <taxon>Ostariophysi</taxon>
        <taxon>Characiformes</taxon>
        <taxon>Characoidei</taxon>
        <taxon>Acestrorhamphidae</taxon>
        <taxon>Acestrorhamphinae</taxon>
        <taxon>Astyanax</taxon>
    </lineage>
</organism>
<reference evidence="2" key="4">
    <citation type="submission" date="2025-09" db="UniProtKB">
        <authorList>
            <consortium name="Ensembl"/>
        </authorList>
    </citation>
    <scope>IDENTIFICATION</scope>
</reference>
<dbReference type="GeneTree" id="ENSGT00940000164735"/>
<feature type="domain" description="Reverse transcriptase" evidence="1">
    <location>
        <begin position="499"/>
        <end position="771"/>
    </location>
</feature>
<dbReference type="Pfam" id="PF03372">
    <property type="entry name" value="Exo_endo_phos"/>
    <property type="match status" value="1"/>
</dbReference>
<evidence type="ECO:0000313" key="2">
    <source>
        <dbReference type="Ensembl" id="ENSAMXP00000038105.1"/>
    </source>
</evidence>
<dbReference type="STRING" id="7994.ENSAMXP00000038105"/>
<evidence type="ECO:0000313" key="3">
    <source>
        <dbReference type="Proteomes" id="UP000018467"/>
    </source>
</evidence>
<dbReference type="PANTHER" id="PTHR31635:SF196">
    <property type="entry name" value="REVERSE TRANSCRIPTASE DOMAIN-CONTAINING PROTEIN-RELATED"/>
    <property type="match status" value="1"/>
</dbReference>
<reference evidence="3" key="1">
    <citation type="submission" date="2013-03" db="EMBL/GenBank/DDBJ databases">
        <authorList>
            <person name="Jeffery W."/>
            <person name="Warren W."/>
            <person name="Wilson R.K."/>
        </authorList>
    </citation>
    <scope>NUCLEOTIDE SEQUENCE</scope>
    <source>
        <strain evidence="3">female</strain>
    </source>
</reference>
<accession>A0A3B1J8B1</accession>
<name>A0A3B1J8B1_ASTMX</name>
<proteinExistence type="predicted"/>
<reference evidence="2" key="3">
    <citation type="submission" date="2025-08" db="UniProtKB">
        <authorList>
            <consortium name="Ensembl"/>
        </authorList>
    </citation>
    <scope>IDENTIFICATION</scope>
</reference>
<reference evidence="3" key="2">
    <citation type="journal article" date="2014" name="Nat. Commun.">
        <title>The cavefish genome reveals candidate genes for eye loss.</title>
        <authorList>
            <person name="McGaugh S.E."/>
            <person name="Gross J.B."/>
            <person name="Aken B."/>
            <person name="Blin M."/>
            <person name="Borowsky R."/>
            <person name="Chalopin D."/>
            <person name="Hinaux H."/>
            <person name="Jeffery W.R."/>
            <person name="Keene A."/>
            <person name="Ma L."/>
            <person name="Minx P."/>
            <person name="Murphy D."/>
            <person name="O'Quin K.E."/>
            <person name="Retaux S."/>
            <person name="Rohner N."/>
            <person name="Searle S.M."/>
            <person name="Stahl B.A."/>
            <person name="Tabin C."/>
            <person name="Volff J.N."/>
            <person name="Yoshizawa M."/>
            <person name="Warren W.C."/>
        </authorList>
    </citation>
    <scope>NUCLEOTIDE SEQUENCE [LARGE SCALE GENOMIC DNA]</scope>
    <source>
        <strain evidence="3">female</strain>
    </source>
</reference>
<dbReference type="InterPro" id="IPR043502">
    <property type="entry name" value="DNA/RNA_pol_sf"/>
</dbReference>
<dbReference type="CDD" id="cd01650">
    <property type="entry name" value="RT_nLTR_like"/>
    <property type="match status" value="1"/>
</dbReference>